<name>A0ABT5LE28_9GAMM</name>
<evidence type="ECO:0000256" key="1">
    <source>
        <dbReference type="ARBA" id="ARBA00022490"/>
    </source>
</evidence>
<keyword evidence="4 10" id="KW-0547">Nucleotide-binding</keyword>
<dbReference type="NCBIfam" id="TIGR01143">
    <property type="entry name" value="murF"/>
    <property type="match status" value="1"/>
</dbReference>
<comment type="similarity">
    <text evidence="10">Belongs to the MurCDEF family. MurF subfamily.</text>
</comment>
<evidence type="ECO:0000313" key="15">
    <source>
        <dbReference type="EMBL" id="MDC9588090.1"/>
    </source>
</evidence>
<dbReference type="Gene3D" id="3.90.190.20">
    <property type="entry name" value="Mur ligase, C-terminal domain"/>
    <property type="match status" value="1"/>
</dbReference>
<dbReference type="InterPro" id="IPR004101">
    <property type="entry name" value="Mur_ligase_C"/>
</dbReference>
<comment type="subcellular location">
    <subcellularLocation>
        <location evidence="10 11">Cytoplasm</location>
    </subcellularLocation>
</comment>
<dbReference type="SUPFAM" id="SSF63418">
    <property type="entry name" value="MurE/MurF N-terminal domain"/>
    <property type="match status" value="1"/>
</dbReference>
<comment type="catalytic activity">
    <reaction evidence="10 11">
        <text>D-alanyl-D-alanine + UDP-N-acetyl-alpha-D-muramoyl-L-alanyl-gamma-D-glutamyl-meso-2,6-diaminopimelate + ATP = UDP-N-acetyl-alpha-D-muramoyl-L-alanyl-gamma-D-glutamyl-meso-2,6-diaminopimeloyl-D-alanyl-D-alanine + ADP + phosphate + H(+)</text>
        <dbReference type="Rhea" id="RHEA:28374"/>
        <dbReference type="ChEBI" id="CHEBI:15378"/>
        <dbReference type="ChEBI" id="CHEBI:30616"/>
        <dbReference type="ChEBI" id="CHEBI:43474"/>
        <dbReference type="ChEBI" id="CHEBI:57822"/>
        <dbReference type="ChEBI" id="CHEBI:61386"/>
        <dbReference type="ChEBI" id="CHEBI:83905"/>
        <dbReference type="ChEBI" id="CHEBI:456216"/>
        <dbReference type="EC" id="6.3.2.10"/>
    </reaction>
</comment>
<dbReference type="InterPro" id="IPR013221">
    <property type="entry name" value="Mur_ligase_cen"/>
</dbReference>
<dbReference type="InterPro" id="IPR005863">
    <property type="entry name" value="UDP-N-AcMur_synth"/>
</dbReference>
<keyword evidence="8 10" id="KW-0131">Cell cycle</keyword>
<dbReference type="PANTHER" id="PTHR43024">
    <property type="entry name" value="UDP-N-ACETYLMURAMOYL-TRIPEPTIDE--D-ALANYL-D-ALANINE LIGASE"/>
    <property type="match status" value="1"/>
</dbReference>
<dbReference type="InterPro" id="IPR051046">
    <property type="entry name" value="MurCDEF_CellWall_CoF430Synth"/>
</dbReference>
<dbReference type="EC" id="6.3.2.10" evidence="10 11"/>
<organism evidence="15 16">
    <name type="scientific">Xenorhabdus yunnanensis</name>
    <dbReference type="NCBI Taxonomy" id="3025878"/>
    <lineage>
        <taxon>Bacteria</taxon>
        <taxon>Pseudomonadati</taxon>
        <taxon>Pseudomonadota</taxon>
        <taxon>Gammaproteobacteria</taxon>
        <taxon>Enterobacterales</taxon>
        <taxon>Morganellaceae</taxon>
        <taxon>Xenorhabdus</taxon>
    </lineage>
</organism>
<dbReference type="InterPro" id="IPR035911">
    <property type="entry name" value="MurE/MurF_N"/>
</dbReference>
<dbReference type="PANTHER" id="PTHR43024:SF1">
    <property type="entry name" value="UDP-N-ACETYLMURAMOYL-TRIPEPTIDE--D-ALANYL-D-ALANINE LIGASE"/>
    <property type="match status" value="1"/>
</dbReference>
<keyword evidence="7 10" id="KW-0573">Peptidoglycan synthesis</keyword>
<dbReference type="SUPFAM" id="SSF53244">
    <property type="entry name" value="MurD-like peptide ligases, peptide-binding domain"/>
    <property type="match status" value="1"/>
</dbReference>
<evidence type="ECO:0000256" key="11">
    <source>
        <dbReference type="RuleBase" id="RU004136"/>
    </source>
</evidence>
<comment type="caution">
    <text evidence="15">The sequence shown here is derived from an EMBL/GenBank/DDBJ whole genome shotgun (WGS) entry which is preliminary data.</text>
</comment>
<evidence type="ECO:0000256" key="2">
    <source>
        <dbReference type="ARBA" id="ARBA00022598"/>
    </source>
</evidence>
<feature type="binding site" evidence="10">
    <location>
        <begin position="113"/>
        <end position="119"/>
    </location>
    <ligand>
        <name>ATP</name>
        <dbReference type="ChEBI" id="CHEBI:30616"/>
    </ligand>
</feature>
<feature type="domain" description="Mur ligase C-terminal" evidence="13">
    <location>
        <begin position="332"/>
        <end position="442"/>
    </location>
</feature>
<dbReference type="NCBIfam" id="NF008041">
    <property type="entry name" value="PRK10773.1"/>
    <property type="match status" value="1"/>
</dbReference>
<keyword evidence="16" id="KW-1185">Reference proteome</keyword>
<evidence type="ECO:0000256" key="10">
    <source>
        <dbReference type="HAMAP-Rule" id="MF_02019"/>
    </source>
</evidence>
<protein>
    <recommendedName>
        <fullName evidence="10 11">UDP-N-acetylmuramoyl-tripeptide--D-alanyl-D-alanine ligase</fullName>
        <ecNumber evidence="10 11">6.3.2.10</ecNumber>
    </recommendedName>
    <alternativeName>
        <fullName evidence="10">D-alanyl-D-alanine-adding enzyme</fullName>
    </alternativeName>
</protein>
<comment type="function">
    <text evidence="10 11">Involved in cell wall formation. Catalyzes the final step in the synthesis of UDP-N-acetylmuramoyl-pentapeptide, the precursor of murein.</text>
</comment>
<evidence type="ECO:0000256" key="8">
    <source>
        <dbReference type="ARBA" id="ARBA00023306"/>
    </source>
</evidence>
<evidence type="ECO:0000259" key="14">
    <source>
        <dbReference type="Pfam" id="PF08245"/>
    </source>
</evidence>
<evidence type="ECO:0000256" key="4">
    <source>
        <dbReference type="ARBA" id="ARBA00022741"/>
    </source>
</evidence>
<dbReference type="Gene3D" id="3.40.1390.10">
    <property type="entry name" value="MurE/MurF, N-terminal domain"/>
    <property type="match status" value="1"/>
</dbReference>
<reference evidence="15 16" key="1">
    <citation type="submission" date="2023-02" db="EMBL/GenBank/DDBJ databases">
        <title>Entomopathogenic bacteria.</title>
        <authorList>
            <person name="Machado R.A."/>
        </authorList>
    </citation>
    <scope>NUCLEOTIDE SEQUENCE [LARGE SCALE GENOMIC DNA]</scope>
    <source>
        <strain evidence="15 16">XENO-10</strain>
    </source>
</reference>
<dbReference type="Proteomes" id="UP001217178">
    <property type="component" value="Unassembled WGS sequence"/>
</dbReference>
<dbReference type="InterPro" id="IPR036565">
    <property type="entry name" value="Mur-like_cat_sf"/>
</dbReference>
<keyword evidence="1 10" id="KW-0963">Cytoplasm</keyword>
<evidence type="ECO:0000259" key="12">
    <source>
        <dbReference type="Pfam" id="PF01225"/>
    </source>
</evidence>
<accession>A0ABT5LE28</accession>
<dbReference type="InterPro" id="IPR000713">
    <property type="entry name" value="Mur_ligase_N"/>
</dbReference>
<gene>
    <name evidence="10 15" type="primary">murF</name>
    <name evidence="15" type="ORF">PSI23_01875</name>
</gene>
<evidence type="ECO:0000256" key="5">
    <source>
        <dbReference type="ARBA" id="ARBA00022840"/>
    </source>
</evidence>
<dbReference type="RefSeq" id="WP_273553470.1">
    <property type="nucleotide sequence ID" value="NZ_JAQRFI010000003.1"/>
</dbReference>
<evidence type="ECO:0000256" key="3">
    <source>
        <dbReference type="ARBA" id="ARBA00022618"/>
    </source>
</evidence>
<dbReference type="Gene3D" id="3.40.1190.10">
    <property type="entry name" value="Mur-like, catalytic domain"/>
    <property type="match status" value="1"/>
</dbReference>
<dbReference type="EMBL" id="JAQRFI010000003">
    <property type="protein sequence ID" value="MDC9588090.1"/>
    <property type="molecule type" value="Genomic_DNA"/>
</dbReference>
<dbReference type="Pfam" id="PF02875">
    <property type="entry name" value="Mur_ligase_C"/>
    <property type="match status" value="1"/>
</dbReference>
<dbReference type="GO" id="GO:0047480">
    <property type="term" value="F:UDP-N-acetylmuramoyl-tripeptide-D-alanyl-D-alanine ligase activity"/>
    <property type="evidence" value="ECO:0007669"/>
    <property type="project" value="UniProtKB-EC"/>
</dbReference>
<dbReference type="Pfam" id="PF08245">
    <property type="entry name" value="Mur_ligase_M"/>
    <property type="match status" value="1"/>
</dbReference>
<evidence type="ECO:0000256" key="9">
    <source>
        <dbReference type="ARBA" id="ARBA00023316"/>
    </source>
</evidence>
<proteinExistence type="inferred from homology"/>
<keyword evidence="3 10" id="KW-0132">Cell division</keyword>
<evidence type="ECO:0000256" key="6">
    <source>
        <dbReference type="ARBA" id="ARBA00022960"/>
    </source>
</evidence>
<keyword evidence="6 10" id="KW-0133">Cell shape</keyword>
<dbReference type="HAMAP" id="MF_02019">
    <property type="entry name" value="MurF"/>
    <property type="match status" value="1"/>
</dbReference>
<evidence type="ECO:0000313" key="16">
    <source>
        <dbReference type="Proteomes" id="UP001217178"/>
    </source>
</evidence>
<comment type="pathway">
    <text evidence="10 11">Cell wall biogenesis; peptidoglycan biosynthesis.</text>
</comment>
<feature type="domain" description="Mur ligase central" evidence="14">
    <location>
        <begin position="112"/>
        <end position="301"/>
    </location>
</feature>
<keyword evidence="9 10" id="KW-0961">Cell wall biogenesis/degradation</keyword>
<keyword evidence="2 10" id="KW-0436">Ligase</keyword>
<dbReference type="InterPro" id="IPR036615">
    <property type="entry name" value="Mur_ligase_C_dom_sf"/>
</dbReference>
<keyword evidence="5 10" id="KW-0067">ATP-binding</keyword>
<evidence type="ECO:0000256" key="7">
    <source>
        <dbReference type="ARBA" id="ARBA00022984"/>
    </source>
</evidence>
<evidence type="ECO:0000259" key="13">
    <source>
        <dbReference type="Pfam" id="PF02875"/>
    </source>
</evidence>
<sequence>MIPLTLQKLVQLTDGELYRVTDQQAETLQINTVETDSRQIMHGSLFIALQGEKFDAHDFAAEVVQQGASALLVSRRLDIDCPQVVVEDTRLAMGKLAGWVRQQSKARIVALTGSSGKTSVKEMTAAILRQCGNTLYTAGNFNNDIGVPLTLFRLTDEHQFAVIELGANHIGEIAYATEMTRPESALVNNLFSAHLEGFGSLAGVAKAKGEIFEGLAPAGTAIINLDSNDWNHWQHSISDQQTVWRFSVSLTAEADFYATNISEQLVATHFCLHSPIGSVELTLPLPGKHNIANALAASALAISVGASLDDIRIGLSELKAVAGRLFPILLTEGKVILDDTYNANPGSMIAAANVLSQMPGYRVMVVGDMGELGDQAIECHHEVGEAVASTTIDKVLSVGNLSAHISSASGRGKHFINKAELVATLLPLLEQHEMISILIKGSRSAAMEEVVNVLKENFQC</sequence>
<feature type="domain" description="Mur ligase N-terminal catalytic" evidence="12">
    <location>
        <begin position="30"/>
        <end position="84"/>
    </location>
</feature>
<dbReference type="SUPFAM" id="SSF53623">
    <property type="entry name" value="MurD-like peptide ligases, catalytic domain"/>
    <property type="match status" value="1"/>
</dbReference>
<dbReference type="Pfam" id="PF01225">
    <property type="entry name" value="Mur_ligase"/>
    <property type="match status" value="1"/>
</dbReference>